<dbReference type="PROSITE" id="PS50056">
    <property type="entry name" value="TYR_PHOSPHATASE_2"/>
    <property type="match status" value="1"/>
</dbReference>
<dbReference type="InterPro" id="IPR000387">
    <property type="entry name" value="Tyr_Pase_dom"/>
</dbReference>
<evidence type="ECO:0000313" key="3">
    <source>
        <dbReference type="EMBL" id="PLV13600.1"/>
    </source>
</evidence>
<protein>
    <submittedName>
        <fullName evidence="3">Protein-tyrosine-phosphatase</fullName>
    </submittedName>
</protein>
<dbReference type="InterPro" id="IPR029021">
    <property type="entry name" value="Prot-tyrosine_phosphatase-like"/>
</dbReference>
<feature type="domain" description="Tyrosine specific protein phosphatases" evidence="2">
    <location>
        <begin position="134"/>
        <end position="192"/>
    </location>
</feature>
<comment type="similarity">
    <text evidence="1">Belongs to the protein-tyrosine phosphatase family.</text>
</comment>
<sequence length="257" mass="28563">MSSDTCTRPGPRRVALQGAVNCRDLGGYPAHEGRRVRHGLLFRSDSLAQLTAEDLLTFAALNLRGIYDLRHEHERLALPNHLGDGPLPITHLLGFIPHGASEVIRGVRDRQLTVAGAQAIFLEMYRRLPLEHAERYGQLIRHLLEPDALPALIHCTSGKDRTGFAAAVILLMLGVDRELIVEDYLVTNRYRRDLRTFVGDNADAEVLQVLTGAEAAYLHSAFASIDSHWGGTERFLRDGLRIDAAQQAQLRALLLEN</sequence>
<evidence type="ECO:0000313" key="4">
    <source>
        <dbReference type="Proteomes" id="UP000234744"/>
    </source>
</evidence>
<accession>A0ABX4TZE0</accession>
<reference evidence="3 4" key="1">
    <citation type="submission" date="2017-12" db="EMBL/GenBank/DDBJ databases">
        <title>Detection of the carbapenemase gene blaVIM-5 in members of the Pseudomonas putida group isolated from polluted Nigerian wetlands.</title>
        <authorList>
            <person name="Adelowo O."/>
            <person name="Vollmers J."/>
            <person name="Maeusezahl I."/>
            <person name="Kaster A.-K."/>
            <person name="Mueller J.A."/>
        </authorList>
    </citation>
    <scope>NUCLEOTIDE SEQUENCE [LARGE SCALE GENOMIC DNA]</scope>
    <source>
        <strain evidence="3 4">MR69</strain>
    </source>
</reference>
<comment type="caution">
    <text evidence="3">The sequence shown here is derived from an EMBL/GenBank/DDBJ whole genome shotgun (WGS) entry which is preliminary data.</text>
</comment>
<name>A0ABX4TZE0_PSEDL</name>
<dbReference type="RefSeq" id="WP_073660142.1">
    <property type="nucleotide sequence ID" value="NZ_PJCJ01000008.1"/>
</dbReference>
<dbReference type="Proteomes" id="UP000234744">
    <property type="component" value="Unassembled WGS sequence"/>
</dbReference>
<dbReference type="InterPro" id="IPR026893">
    <property type="entry name" value="Tyr/Ser_Pase_IphP-type"/>
</dbReference>
<organism evidence="3 4">
    <name type="scientific">Pseudomonas plecoglossicida</name>
    <dbReference type="NCBI Taxonomy" id="70775"/>
    <lineage>
        <taxon>Bacteria</taxon>
        <taxon>Pseudomonadati</taxon>
        <taxon>Pseudomonadota</taxon>
        <taxon>Gammaproteobacteria</taxon>
        <taxon>Pseudomonadales</taxon>
        <taxon>Pseudomonadaceae</taxon>
        <taxon>Pseudomonas</taxon>
    </lineage>
</organism>
<proteinExistence type="inferred from homology"/>
<evidence type="ECO:0000256" key="1">
    <source>
        <dbReference type="ARBA" id="ARBA00009580"/>
    </source>
</evidence>
<dbReference type="EMBL" id="PJCJ01000008">
    <property type="protein sequence ID" value="PLV13600.1"/>
    <property type="molecule type" value="Genomic_DNA"/>
</dbReference>
<dbReference type="InterPro" id="IPR016130">
    <property type="entry name" value="Tyr_Pase_AS"/>
</dbReference>
<dbReference type="PANTHER" id="PTHR31126:SF1">
    <property type="entry name" value="TYROSINE SPECIFIC PROTEIN PHOSPHATASES DOMAIN-CONTAINING PROTEIN"/>
    <property type="match status" value="1"/>
</dbReference>
<dbReference type="PROSITE" id="PS00383">
    <property type="entry name" value="TYR_PHOSPHATASE_1"/>
    <property type="match status" value="1"/>
</dbReference>
<evidence type="ECO:0000259" key="2">
    <source>
        <dbReference type="PROSITE" id="PS50056"/>
    </source>
</evidence>
<dbReference type="Gene3D" id="3.90.190.10">
    <property type="entry name" value="Protein tyrosine phosphatase superfamily"/>
    <property type="match status" value="1"/>
</dbReference>
<dbReference type="PANTHER" id="PTHR31126">
    <property type="entry name" value="TYROSINE-PROTEIN PHOSPHATASE"/>
    <property type="match status" value="1"/>
</dbReference>
<keyword evidence="4" id="KW-1185">Reference proteome</keyword>
<gene>
    <name evidence="3" type="ORF">CXG47_15085</name>
</gene>
<dbReference type="SUPFAM" id="SSF52799">
    <property type="entry name" value="(Phosphotyrosine protein) phosphatases II"/>
    <property type="match status" value="1"/>
</dbReference>
<dbReference type="Pfam" id="PF13350">
    <property type="entry name" value="Y_phosphatase3"/>
    <property type="match status" value="1"/>
</dbReference>